<reference evidence="1 2" key="1">
    <citation type="submission" date="2018-11" db="EMBL/GenBank/DDBJ databases">
        <authorList>
            <person name="Li F."/>
        </authorList>
    </citation>
    <scope>NUCLEOTIDE SEQUENCE [LARGE SCALE GENOMIC DNA]</scope>
    <source>
        <strain evidence="1 2">Gsoil 818</strain>
    </source>
</reference>
<evidence type="ECO:0000313" key="1">
    <source>
        <dbReference type="EMBL" id="RNM14302.1"/>
    </source>
</evidence>
<evidence type="ECO:0000313" key="2">
    <source>
        <dbReference type="Proteomes" id="UP000279994"/>
    </source>
</evidence>
<dbReference type="EMBL" id="RJSF01000040">
    <property type="protein sequence ID" value="RNM14302.1"/>
    <property type="molecule type" value="Genomic_DNA"/>
</dbReference>
<proteinExistence type="predicted"/>
<name>A0A3N0GQ62_9ACTN</name>
<dbReference type="AlphaFoldDB" id="A0A3N0GQ62"/>
<organism evidence="1 2">
    <name type="scientific">Nocardioides pocheonensis</name>
    <dbReference type="NCBI Taxonomy" id="661485"/>
    <lineage>
        <taxon>Bacteria</taxon>
        <taxon>Bacillati</taxon>
        <taxon>Actinomycetota</taxon>
        <taxon>Actinomycetes</taxon>
        <taxon>Propionibacteriales</taxon>
        <taxon>Nocardioidaceae</taxon>
        <taxon>Nocardioides</taxon>
    </lineage>
</organism>
<dbReference type="RefSeq" id="WP_123223710.1">
    <property type="nucleotide sequence ID" value="NZ_RJSF01000040.1"/>
</dbReference>
<gene>
    <name evidence="1" type="ORF">EFL26_15425</name>
</gene>
<protein>
    <submittedName>
        <fullName evidence="1">Uncharacterized protein</fullName>
    </submittedName>
</protein>
<comment type="caution">
    <text evidence="1">The sequence shown here is derived from an EMBL/GenBank/DDBJ whole genome shotgun (WGS) entry which is preliminary data.</text>
</comment>
<accession>A0A3N0GQ62</accession>
<sequence length="121" mass="13252">MTETTQAQRAPGGHTRSAVGRLILLVEAGNGTEKVTYERRWPDAQSARAWCEDKIARAAEGTAVLEIQVTEEVWGRRHAWEATASRHIPETLQLGLRTGSGVVTWGAPHEVGNDLGARRRA</sequence>
<dbReference type="OrthoDB" id="3826002at2"/>
<keyword evidence="2" id="KW-1185">Reference proteome</keyword>
<dbReference type="Proteomes" id="UP000279994">
    <property type="component" value="Unassembled WGS sequence"/>
</dbReference>